<feature type="compositionally biased region" description="Polar residues" evidence="6">
    <location>
        <begin position="1"/>
        <end position="17"/>
    </location>
</feature>
<organism evidence="7 9">
    <name type="scientific">Adineta steineri</name>
    <dbReference type="NCBI Taxonomy" id="433720"/>
    <lineage>
        <taxon>Eukaryota</taxon>
        <taxon>Metazoa</taxon>
        <taxon>Spiralia</taxon>
        <taxon>Gnathifera</taxon>
        <taxon>Rotifera</taxon>
        <taxon>Eurotatoria</taxon>
        <taxon>Bdelloidea</taxon>
        <taxon>Adinetida</taxon>
        <taxon>Adinetidae</taxon>
        <taxon>Adineta</taxon>
    </lineage>
</organism>
<dbReference type="Proteomes" id="UP000663881">
    <property type="component" value="Unassembled WGS sequence"/>
</dbReference>
<dbReference type="InterPro" id="IPR053719">
    <property type="entry name" value="Lipogen_MT_Stabilize_sf"/>
</dbReference>
<feature type="region of interest" description="Disordered" evidence="6">
    <location>
        <begin position="1"/>
        <end position="29"/>
    </location>
</feature>
<evidence type="ECO:0000256" key="3">
    <source>
        <dbReference type="ARBA" id="ARBA00009488"/>
    </source>
</evidence>
<comment type="similarity">
    <text evidence="3">Belongs to the SPOT14 family.</text>
</comment>
<evidence type="ECO:0000256" key="4">
    <source>
        <dbReference type="ARBA" id="ARBA00022490"/>
    </source>
</evidence>
<evidence type="ECO:0000256" key="5">
    <source>
        <dbReference type="ARBA" id="ARBA00023242"/>
    </source>
</evidence>
<accession>A0A814TBL2</accession>
<feature type="region of interest" description="Disordered" evidence="6">
    <location>
        <begin position="154"/>
        <end position="175"/>
    </location>
</feature>
<dbReference type="PANTHER" id="PTHR14315">
    <property type="entry name" value="SPOT14 FAMILY MEMBER"/>
    <property type="match status" value="1"/>
</dbReference>
<dbReference type="OrthoDB" id="5951908at2759"/>
<gene>
    <name evidence="8" type="ORF">OKA104_LOCUS12434</name>
    <name evidence="7" type="ORF">VCS650_LOCUS23258</name>
</gene>
<proteinExistence type="inferred from homology"/>
<evidence type="ECO:0000256" key="6">
    <source>
        <dbReference type="SAM" id="MobiDB-lite"/>
    </source>
</evidence>
<dbReference type="Gene3D" id="6.10.140.1610">
    <property type="match status" value="1"/>
</dbReference>
<dbReference type="EMBL" id="CAJOAY010000599">
    <property type="protein sequence ID" value="CAF3700126.1"/>
    <property type="molecule type" value="Genomic_DNA"/>
</dbReference>
<comment type="caution">
    <text evidence="7">The sequence shown here is derived from an EMBL/GenBank/DDBJ whole genome shotgun (WGS) entry which is preliminary data.</text>
</comment>
<dbReference type="PANTHER" id="PTHR14315:SF17">
    <property type="entry name" value="MIP21584P"/>
    <property type="match status" value="1"/>
</dbReference>
<evidence type="ECO:0000256" key="2">
    <source>
        <dbReference type="ARBA" id="ARBA00004496"/>
    </source>
</evidence>
<name>A0A814TBL2_9BILA</name>
<dbReference type="Proteomes" id="UP000663891">
    <property type="component" value="Unassembled WGS sequence"/>
</dbReference>
<evidence type="ECO:0000256" key="1">
    <source>
        <dbReference type="ARBA" id="ARBA00004123"/>
    </source>
</evidence>
<dbReference type="InterPro" id="IPR009786">
    <property type="entry name" value="Spot_14"/>
</dbReference>
<evidence type="ECO:0000313" key="9">
    <source>
        <dbReference type="Proteomes" id="UP000663891"/>
    </source>
</evidence>
<protein>
    <submittedName>
        <fullName evidence="7">Uncharacterized protein</fullName>
    </submittedName>
</protein>
<dbReference type="AlphaFoldDB" id="A0A814TBL2"/>
<sequence>MSQSIQKPVRQSSLTSTIRKKNQSINNQHRHSLSAIKTDSRNRRLATSFSIPVLLDTMDEFFQATRNMEDEIMLPTKLKDISVDEIISENSVQVENWHEVYTFVRGMRNQLQCMCPFAEDVNDNNTDLNNKQRQHSNDDEGIIVSISDNNQFSSASSIGSYDESEHSSTSSGTASHEAIKDELKYHYYGLFQSLNNLTSMANRVRDKYREESGF</sequence>
<dbReference type="Pfam" id="PF07084">
    <property type="entry name" value="Spot_14"/>
    <property type="match status" value="1"/>
</dbReference>
<feature type="compositionally biased region" description="Basic residues" evidence="6">
    <location>
        <begin position="18"/>
        <end position="29"/>
    </location>
</feature>
<keyword evidence="4" id="KW-0963">Cytoplasm</keyword>
<comment type="subcellular location">
    <subcellularLocation>
        <location evidence="2">Cytoplasm</location>
    </subcellularLocation>
    <subcellularLocation>
        <location evidence="1">Nucleus</location>
    </subcellularLocation>
</comment>
<evidence type="ECO:0000313" key="7">
    <source>
        <dbReference type="EMBL" id="CAF1159223.1"/>
    </source>
</evidence>
<keyword evidence="5" id="KW-0539">Nucleus</keyword>
<dbReference type="EMBL" id="CAJNON010000271">
    <property type="protein sequence ID" value="CAF1159223.1"/>
    <property type="molecule type" value="Genomic_DNA"/>
</dbReference>
<reference evidence="7" key="1">
    <citation type="submission" date="2021-02" db="EMBL/GenBank/DDBJ databases">
        <authorList>
            <person name="Nowell W R."/>
        </authorList>
    </citation>
    <scope>NUCLEOTIDE SEQUENCE</scope>
</reference>
<dbReference type="GO" id="GO:0005634">
    <property type="term" value="C:nucleus"/>
    <property type="evidence" value="ECO:0007669"/>
    <property type="project" value="UniProtKB-SubCell"/>
</dbReference>
<evidence type="ECO:0000313" key="8">
    <source>
        <dbReference type="EMBL" id="CAF3700126.1"/>
    </source>
</evidence>
<dbReference type="GO" id="GO:0046890">
    <property type="term" value="P:regulation of lipid biosynthetic process"/>
    <property type="evidence" value="ECO:0007669"/>
    <property type="project" value="TreeGrafter"/>
</dbReference>
<dbReference type="GO" id="GO:0005829">
    <property type="term" value="C:cytosol"/>
    <property type="evidence" value="ECO:0007669"/>
    <property type="project" value="TreeGrafter"/>
</dbReference>